<reference evidence="2 3" key="1">
    <citation type="journal article" date="2018" name="IMA Fungus">
        <title>IMA Genome-F 10: Nine draft genome sequences of Claviceps purpurea s.lat., including C. arundinis, C. humidiphila, and C. cf. spartinae, pseudomolecules for the pitch canker pathogen Fusarium circinatum, draft genome of Davidsoniella eucalypti, Grosmannia galeiformis, Quambalaria eucalypti, and Teratosphaeria destructans.</title>
        <authorList>
            <person name="Wingfield B.D."/>
            <person name="Liu M."/>
            <person name="Nguyen H.D."/>
            <person name="Lane F.A."/>
            <person name="Morgan S.W."/>
            <person name="De Vos L."/>
            <person name="Wilken P.M."/>
            <person name="Duong T.A."/>
            <person name="Aylward J."/>
            <person name="Coetzee M.P."/>
            <person name="Dadej K."/>
            <person name="De Beer Z.W."/>
            <person name="Findlay W."/>
            <person name="Havenga M."/>
            <person name="Kolarik M."/>
            <person name="Menzies J.G."/>
            <person name="Naidoo K."/>
            <person name="Pochopski O."/>
            <person name="Shoukouhi P."/>
            <person name="Santana Q.C."/>
            <person name="Seifert K.A."/>
            <person name="Soal N."/>
            <person name="Steenkamp E.T."/>
            <person name="Tatham C.T."/>
            <person name="van der Nest M.A."/>
            <person name="Wingfield M.J."/>
        </authorList>
    </citation>
    <scope>NUCLEOTIDE SEQUENCE [LARGE SCALE GENOMIC DNA]</scope>
    <source>
        <strain evidence="2">CMW44962</strain>
    </source>
</reference>
<feature type="signal peptide" evidence="1">
    <location>
        <begin position="1"/>
        <end position="32"/>
    </location>
</feature>
<reference evidence="2 3" key="2">
    <citation type="journal article" date="2021" name="Curr. Genet.">
        <title>Genetic response to nitrogen starvation in the aggressive Eucalyptus foliar pathogen Teratosphaeria destructans.</title>
        <authorList>
            <person name="Havenga M."/>
            <person name="Wingfield B.D."/>
            <person name="Wingfield M.J."/>
            <person name="Dreyer L.L."/>
            <person name="Roets F."/>
            <person name="Aylward J."/>
        </authorList>
    </citation>
    <scope>NUCLEOTIDE SEQUENCE [LARGE SCALE GENOMIC DNA]</scope>
    <source>
        <strain evidence="2">CMW44962</strain>
    </source>
</reference>
<evidence type="ECO:0000313" key="2">
    <source>
        <dbReference type="EMBL" id="KAH9822834.1"/>
    </source>
</evidence>
<dbReference type="AlphaFoldDB" id="A0A9W7VZM4"/>
<sequence length="94" mass="9849">MGVSGTTTLLPARHRLVLAAAVGLLGEDAVVGGETDGGVGLLLGVGRSFSWRRRRLCGLAVAWWTKLCSLSNHLAHGTQYHWPKAGRSSGALVS</sequence>
<gene>
    <name evidence="2" type="ORF">Tdes44962_MAKER04667</name>
</gene>
<evidence type="ECO:0000256" key="1">
    <source>
        <dbReference type="SAM" id="SignalP"/>
    </source>
</evidence>
<proteinExistence type="predicted"/>
<feature type="chain" id="PRO_5040942820" description="Secreted protein" evidence="1">
    <location>
        <begin position="33"/>
        <end position="94"/>
    </location>
</feature>
<organism evidence="2 3">
    <name type="scientific">Teratosphaeria destructans</name>
    <dbReference type="NCBI Taxonomy" id="418781"/>
    <lineage>
        <taxon>Eukaryota</taxon>
        <taxon>Fungi</taxon>
        <taxon>Dikarya</taxon>
        <taxon>Ascomycota</taxon>
        <taxon>Pezizomycotina</taxon>
        <taxon>Dothideomycetes</taxon>
        <taxon>Dothideomycetidae</taxon>
        <taxon>Mycosphaerellales</taxon>
        <taxon>Teratosphaeriaceae</taxon>
        <taxon>Teratosphaeria</taxon>
    </lineage>
</organism>
<comment type="caution">
    <text evidence="2">The sequence shown here is derived from an EMBL/GenBank/DDBJ whole genome shotgun (WGS) entry which is preliminary data.</text>
</comment>
<dbReference type="EMBL" id="RIBY02002201">
    <property type="protein sequence ID" value="KAH9822834.1"/>
    <property type="molecule type" value="Genomic_DNA"/>
</dbReference>
<evidence type="ECO:0000313" key="3">
    <source>
        <dbReference type="Proteomes" id="UP001138500"/>
    </source>
</evidence>
<name>A0A9W7VZM4_9PEZI</name>
<accession>A0A9W7VZM4</accession>
<protein>
    <recommendedName>
        <fullName evidence="4">Secreted protein</fullName>
    </recommendedName>
</protein>
<evidence type="ECO:0008006" key="4">
    <source>
        <dbReference type="Google" id="ProtNLM"/>
    </source>
</evidence>
<keyword evidence="3" id="KW-1185">Reference proteome</keyword>
<dbReference type="Proteomes" id="UP001138500">
    <property type="component" value="Unassembled WGS sequence"/>
</dbReference>
<keyword evidence="1" id="KW-0732">Signal</keyword>